<keyword evidence="3" id="KW-1185">Reference proteome</keyword>
<dbReference type="InterPro" id="IPR041578">
    <property type="entry name" value="PIN_8"/>
</dbReference>
<dbReference type="EMBL" id="RCDD01000001">
    <property type="protein sequence ID" value="RLK60440.1"/>
    <property type="molecule type" value="Genomic_DNA"/>
</dbReference>
<sequence>MPANMADHNGSGGLYAGFEGYRSPTPEELRRVLTSGIVVPDTNLLLNLYRYTATARDTLLRALEKLETLWVPHQVLTEFWRNRETTDPSVVRFRDSAGVFFGGESVTTEQYFSSSHRFHRDTTQDAGPR</sequence>
<dbReference type="OrthoDB" id="9182727at2"/>
<evidence type="ECO:0000313" key="2">
    <source>
        <dbReference type="EMBL" id="RLK60440.1"/>
    </source>
</evidence>
<feature type="domain" description="PIN like" evidence="1">
    <location>
        <begin position="37"/>
        <end position="85"/>
    </location>
</feature>
<organism evidence="2 3">
    <name type="scientific">Actinokineospora cianjurensis</name>
    <dbReference type="NCBI Taxonomy" id="585224"/>
    <lineage>
        <taxon>Bacteria</taxon>
        <taxon>Bacillati</taxon>
        <taxon>Actinomycetota</taxon>
        <taxon>Actinomycetes</taxon>
        <taxon>Pseudonocardiales</taxon>
        <taxon>Pseudonocardiaceae</taxon>
        <taxon>Actinokineospora</taxon>
    </lineage>
</organism>
<gene>
    <name evidence="2" type="ORF">CLV68_0944</name>
</gene>
<proteinExistence type="predicted"/>
<protein>
    <recommendedName>
        <fullName evidence="1">PIN like domain-containing protein</fullName>
    </recommendedName>
</protein>
<dbReference type="Pfam" id="PF18476">
    <property type="entry name" value="PIN_8"/>
    <property type="match status" value="1"/>
</dbReference>
<dbReference type="RefSeq" id="WP_121389314.1">
    <property type="nucleotide sequence ID" value="NZ_RCDD01000001.1"/>
</dbReference>
<name>A0A421B8A3_9PSEU</name>
<dbReference type="AlphaFoldDB" id="A0A421B8A3"/>
<dbReference type="Proteomes" id="UP000282454">
    <property type="component" value="Unassembled WGS sequence"/>
</dbReference>
<accession>A0A421B8A3</accession>
<evidence type="ECO:0000259" key="1">
    <source>
        <dbReference type="Pfam" id="PF18476"/>
    </source>
</evidence>
<evidence type="ECO:0000313" key="3">
    <source>
        <dbReference type="Proteomes" id="UP000282454"/>
    </source>
</evidence>
<comment type="caution">
    <text evidence="2">The sequence shown here is derived from an EMBL/GenBank/DDBJ whole genome shotgun (WGS) entry which is preliminary data.</text>
</comment>
<reference evidence="2 3" key="1">
    <citation type="submission" date="2018-10" db="EMBL/GenBank/DDBJ databases">
        <title>Genomic Encyclopedia of Archaeal and Bacterial Type Strains, Phase II (KMG-II): from individual species to whole genera.</title>
        <authorList>
            <person name="Goeker M."/>
        </authorList>
    </citation>
    <scope>NUCLEOTIDE SEQUENCE [LARGE SCALE GENOMIC DNA]</scope>
    <source>
        <strain evidence="2 3">DSM 45657</strain>
    </source>
</reference>